<accession>A0ABQ2B3D9</accession>
<evidence type="ECO:0000313" key="3">
    <source>
        <dbReference type="Proteomes" id="UP000632535"/>
    </source>
</evidence>
<comment type="caution">
    <text evidence="2">The sequence shown here is derived from an EMBL/GenBank/DDBJ whole genome shotgun (WGS) entry which is preliminary data.</text>
</comment>
<dbReference type="NCBIfam" id="NF041681">
    <property type="entry name" value="HGxxPAAW"/>
    <property type="match status" value="1"/>
</dbReference>
<sequence length="102" mass="10502">MTSLLVTKGFHSMTDNRTSEVAYLPPAAPPTNHGHTVAAWTAMIGIMLGVAIGAVGMLPGVADVVLWIGVVVVVGALIGGVVLRSLGYGQPKASVRREPATR</sequence>
<keyword evidence="1" id="KW-0812">Transmembrane</keyword>
<evidence type="ECO:0000256" key="1">
    <source>
        <dbReference type="SAM" id="Phobius"/>
    </source>
</evidence>
<dbReference type="InterPro" id="IPR046550">
    <property type="entry name" value="DUF6704"/>
</dbReference>
<gene>
    <name evidence="2" type="ORF">GCM10007368_13780</name>
</gene>
<name>A0ABQ2B3D9_9MICO</name>
<proteinExistence type="predicted"/>
<keyword evidence="1" id="KW-0472">Membrane</keyword>
<dbReference type="EMBL" id="BMDG01000004">
    <property type="protein sequence ID" value="GGI06962.1"/>
    <property type="molecule type" value="Genomic_DNA"/>
</dbReference>
<reference evidence="3" key="1">
    <citation type="journal article" date="2019" name="Int. J. Syst. Evol. Microbiol.">
        <title>The Global Catalogue of Microorganisms (GCM) 10K type strain sequencing project: providing services to taxonomists for standard genome sequencing and annotation.</title>
        <authorList>
            <consortium name="The Broad Institute Genomics Platform"/>
            <consortium name="The Broad Institute Genome Sequencing Center for Infectious Disease"/>
            <person name="Wu L."/>
            <person name="Ma J."/>
        </authorList>
    </citation>
    <scope>NUCLEOTIDE SEQUENCE [LARGE SCALE GENOMIC DNA]</scope>
    <source>
        <strain evidence="3">CCM 8653</strain>
    </source>
</reference>
<evidence type="ECO:0008006" key="4">
    <source>
        <dbReference type="Google" id="ProtNLM"/>
    </source>
</evidence>
<keyword evidence="1" id="KW-1133">Transmembrane helix</keyword>
<dbReference type="Pfam" id="PF20447">
    <property type="entry name" value="DUF6704"/>
    <property type="match status" value="1"/>
</dbReference>
<dbReference type="Proteomes" id="UP000632535">
    <property type="component" value="Unassembled WGS sequence"/>
</dbReference>
<feature type="transmembrane region" description="Helical" evidence="1">
    <location>
        <begin position="37"/>
        <end position="58"/>
    </location>
</feature>
<evidence type="ECO:0000313" key="2">
    <source>
        <dbReference type="EMBL" id="GGI06962.1"/>
    </source>
</evidence>
<organism evidence="2 3">
    <name type="scientific">Isoptericola cucumis</name>
    <dbReference type="NCBI Taxonomy" id="1776856"/>
    <lineage>
        <taxon>Bacteria</taxon>
        <taxon>Bacillati</taxon>
        <taxon>Actinomycetota</taxon>
        <taxon>Actinomycetes</taxon>
        <taxon>Micrococcales</taxon>
        <taxon>Promicromonosporaceae</taxon>
        <taxon>Isoptericola</taxon>
    </lineage>
</organism>
<keyword evidence="3" id="KW-1185">Reference proteome</keyword>
<protein>
    <recommendedName>
        <fullName evidence="4">DUF2631 domain-containing protein</fullName>
    </recommendedName>
</protein>
<feature type="transmembrane region" description="Helical" evidence="1">
    <location>
        <begin position="64"/>
        <end position="87"/>
    </location>
</feature>